<feature type="domain" description="VWFA" evidence="2">
    <location>
        <begin position="557"/>
        <end position="734"/>
    </location>
</feature>
<feature type="compositionally biased region" description="Basic residues" evidence="1">
    <location>
        <begin position="823"/>
        <end position="832"/>
    </location>
</feature>
<dbReference type="SUPFAM" id="SSF53300">
    <property type="entry name" value="vWA-like"/>
    <property type="match status" value="1"/>
</dbReference>
<dbReference type="Pfam" id="PF15057">
    <property type="entry name" value="DUF4537"/>
    <property type="match status" value="3"/>
</dbReference>
<dbReference type="PANTHER" id="PTHR46785:SF1">
    <property type="entry name" value="VON WILLEBRAND FACTOR A DOMAIN-CONTAINING PROTEIN 3B"/>
    <property type="match status" value="1"/>
</dbReference>
<dbReference type="Pfam" id="PF13768">
    <property type="entry name" value="VWA_3"/>
    <property type="match status" value="2"/>
</dbReference>
<reference evidence="3" key="1">
    <citation type="submission" date="2022-03" db="EMBL/GenBank/DDBJ databases">
        <authorList>
            <person name="Martin C."/>
        </authorList>
    </citation>
    <scope>NUCLEOTIDE SEQUENCE</scope>
</reference>
<feature type="compositionally biased region" description="Low complexity" evidence="1">
    <location>
        <begin position="1366"/>
        <end position="1378"/>
    </location>
</feature>
<feature type="compositionally biased region" description="Basic residues" evidence="1">
    <location>
        <begin position="1420"/>
        <end position="1436"/>
    </location>
</feature>
<dbReference type="InterPro" id="IPR036465">
    <property type="entry name" value="vWFA_dom_sf"/>
</dbReference>
<name>A0A8S4N9U9_OWEFU</name>
<gene>
    <name evidence="3" type="ORF">OFUS_LOCUS4496</name>
</gene>
<dbReference type="PROSITE" id="PS50234">
    <property type="entry name" value="VWFA"/>
    <property type="match status" value="1"/>
</dbReference>
<feature type="compositionally biased region" description="Basic and acidic residues" evidence="1">
    <location>
        <begin position="1408"/>
        <end position="1419"/>
    </location>
</feature>
<feature type="region of interest" description="Disordered" evidence="1">
    <location>
        <begin position="1326"/>
        <end position="1395"/>
    </location>
</feature>
<evidence type="ECO:0000313" key="4">
    <source>
        <dbReference type="Proteomes" id="UP000749559"/>
    </source>
</evidence>
<evidence type="ECO:0000259" key="2">
    <source>
        <dbReference type="PROSITE" id="PS50234"/>
    </source>
</evidence>
<sequence length="1797" mass="205119">MAAEVMSIDPFKRNAYSENVKFDIPDKGKKYSTGPKSPVTGAADIPSDGAIEVYNPEINMKKAPPKEWELDVKGMISTKKWLANYGLRRNRLDMHHVLPQIGFKHSDEFDSSMKKPISSRYGDGLFQRFNRNDGRTFNVTCGKEKLKQLANRLSQAILLYKRRLEWLTTESRRIFGVIEEHCVCIVLDIKNMSPQQFDQFRCAMERVLREQVSQLAKFNIMRAAEDSVKYQPEAIPVTKATIEGAINWMWNIDRLAAVSKTATCECVLNAMTDHNIEAVYLFTEGQSVDGSRELLKERLEKIYPKKYSVRGGPMPLHVVSYNCSDPTTISFLKQIAAVTGGRFHAYAVIMEMDSYEGLPVDPNTNRANIVLKKKTYGGVPSGAGLREDVILLFEELEDARNTLAQIQALMDEVPDPPNTYEPVTEAYEPKKRSEQYMDSKEWLQKHGLSAKRLGFFDVLGGVAFKHCDGVVDSMKPPCEEDEQTNAIIQPKLVNARYCDKFAHVRWRDGRVVHVQVTPEIHRNYEQRMRTTLEAIKQRIDWLHLGSRELFGTVLEDQVYFLIDVSGSMVPSIQFVKDKLFVLMQEQLRHKQKVNFVAFSSKAVPWKDRLVDVNERNLQGAWAWIQSLSCQGSTNTLAALKFALADHQTHAIYLLSDGRPDQPPKNILAQVQLSQRIPIHTISFNCQDEGANDFLCNLAKDTGGRFHYFSEHGIDIEVGPDPWESEDVRLLRQELNLGETNLEKVEKLRDECQALSWRKEVVRKCSKEHSLLGNRTSAVPALDTKLLYRSTVNSNSLSRRPKSAHKGVRSSPVPPPRPSTSLSHRAKSARSPRSRSSSDPARPLSGRKPLVSYHTRTSLLRTLGSSGHFEESEWLLPETKELFEKQYERQLVLNEEGQQNQKKRNRRIKKLTDEKYMSSKKWLGTHGLVARKLTILDALAPTIIPHTPKYVPILDKHVLSKVFDDIMPIAHASTSDKRKIKLVNPNAVDLEGYEERLQGALKSYKKRLNDIVWNALPQEEKDQFNSHRAVDFNDNKLRLLQALDRCGWPITGTDITLLEDEIQQGHKYLQQSRDLKRSGKRKDQDSESEDSDLDNDSNNNDDRESIKSESSKRSEKDNSDDNDDEDAKNYDEAASVASSIRSSRSNRSSKSFEGLGEVMESKPTKGKKAPPTNNKVKKALDSLRGQSVIARWDQDGFYYAGLVIKCTDSRHALVEFHHNQSKETIPTRFVIPIGGAVSRPPLRIGDYVLARVLNADTKEECYVPGIIQVTPRRIQDQAKFFTLTLYNGEQATTMRNYIIKISKARFSFACRYLEECQKANDDSPNIEVIPVGGYYTIGDPRRNREEEEERKKAEGDRLKDEDESRSSSRSSSRSQSPSGSEEHSNRKKGSRGKVLAEHDQKLASLQRALEKQQKRQERQQRQLKKQQRKLAKARKRLKEQENQNKNDGTYARLLADYHRLLDDATKNKSPRQSESRGDLTDRWVEEHKSQPSEDGRGLHVQISTEEDKESIMLTDGEKGLLISRNQPDFTPPALLELRRSLPKLKEGEEVLARWGDEGWYYRGTLRQDCEDYSYFVEDSVGDLEKIWREDIITDNDDAGNVLQYKDPVIGLHPSYAFSYAPGIIVETHKDLWNTIRFYDGTEAKTPREETFKISREKFEFDVAYILSCEDQWVGQAVVARNDATGTYHLGSIREKIGNNRQYVIEWSDGSLSVQSATFIFGAITKRHPLAIGDRVLAIADESQLLYLPGWITDSDGEKLTVKFANKQKSDDVDPVQCFWLSQDYYDNAVSYYKSRQAE</sequence>
<feature type="region of interest" description="Disordered" evidence="1">
    <location>
        <begin position="1068"/>
        <end position="1174"/>
    </location>
</feature>
<dbReference type="EMBL" id="CAIIXF020000002">
    <property type="protein sequence ID" value="CAH1777454.1"/>
    <property type="molecule type" value="Genomic_DNA"/>
</dbReference>
<dbReference type="InterPro" id="IPR032770">
    <property type="entry name" value="DUF4537"/>
</dbReference>
<feature type="compositionally biased region" description="Low complexity" evidence="1">
    <location>
        <begin position="1131"/>
        <end position="1150"/>
    </location>
</feature>
<dbReference type="CDD" id="cd04508">
    <property type="entry name" value="Tudor_SF"/>
    <property type="match status" value="1"/>
</dbReference>
<dbReference type="Gene3D" id="3.40.50.410">
    <property type="entry name" value="von Willebrand factor, type A domain"/>
    <property type="match status" value="1"/>
</dbReference>
<dbReference type="OrthoDB" id="10021393at2759"/>
<feature type="region of interest" description="Disordered" evidence="1">
    <location>
        <begin position="1408"/>
        <end position="1450"/>
    </location>
</feature>
<dbReference type="Gene3D" id="2.30.30.140">
    <property type="match status" value="2"/>
</dbReference>
<feature type="compositionally biased region" description="Low complexity" evidence="1">
    <location>
        <begin position="833"/>
        <end position="843"/>
    </location>
</feature>
<organism evidence="3 4">
    <name type="scientific">Owenia fusiformis</name>
    <name type="common">Polychaete worm</name>
    <dbReference type="NCBI Taxonomy" id="6347"/>
    <lineage>
        <taxon>Eukaryota</taxon>
        <taxon>Metazoa</taxon>
        <taxon>Spiralia</taxon>
        <taxon>Lophotrochozoa</taxon>
        <taxon>Annelida</taxon>
        <taxon>Polychaeta</taxon>
        <taxon>Sedentaria</taxon>
        <taxon>Canalipalpata</taxon>
        <taxon>Sabellida</taxon>
        <taxon>Oweniida</taxon>
        <taxon>Oweniidae</taxon>
        <taxon>Owenia</taxon>
    </lineage>
</organism>
<dbReference type="Proteomes" id="UP000749559">
    <property type="component" value="Unassembled WGS sequence"/>
</dbReference>
<protein>
    <recommendedName>
        <fullName evidence="2">VWFA domain-containing protein</fullName>
    </recommendedName>
</protein>
<feature type="compositionally biased region" description="Acidic residues" evidence="1">
    <location>
        <begin position="1085"/>
        <end position="1094"/>
    </location>
</feature>
<feature type="region of interest" description="Disordered" evidence="1">
    <location>
        <begin position="792"/>
        <end position="849"/>
    </location>
</feature>
<proteinExistence type="predicted"/>
<feature type="compositionally biased region" description="Basic and acidic residues" evidence="1">
    <location>
        <begin position="1072"/>
        <end position="1084"/>
    </location>
</feature>
<dbReference type="InterPro" id="IPR002035">
    <property type="entry name" value="VWF_A"/>
</dbReference>
<feature type="compositionally biased region" description="Basic and acidic residues" evidence="1">
    <location>
        <begin position="1338"/>
        <end position="1365"/>
    </location>
</feature>
<evidence type="ECO:0000313" key="3">
    <source>
        <dbReference type="EMBL" id="CAH1777454.1"/>
    </source>
</evidence>
<accession>A0A8S4N9U9</accession>
<dbReference type="PANTHER" id="PTHR46785">
    <property type="entry name" value="VON WILLEBRAND FACTOR A DOMAIN-CONTAINING PROTEIN 3B"/>
    <property type="match status" value="1"/>
</dbReference>
<dbReference type="CDD" id="cd00198">
    <property type="entry name" value="vWFA"/>
    <property type="match status" value="1"/>
</dbReference>
<feature type="compositionally biased region" description="Basic residues" evidence="1">
    <location>
        <begin position="798"/>
        <end position="807"/>
    </location>
</feature>
<feature type="region of interest" description="Disordered" evidence="1">
    <location>
        <begin position="1462"/>
        <end position="1496"/>
    </location>
</feature>
<evidence type="ECO:0000256" key="1">
    <source>
        <dbReference type="SAM" id="MobiDB-lite"/>
    </source>
</evidence>
<comment type="caution">
    <text evidence="3">The sequence shown here is derived from an EMBL/GenBank/DDBJ whole genome shotgun (WGS) entry which is preliminary data.</text>
</comment>
<keyword evidence="4" id="KW-1185">Reference proteome</keyword>
<feature type="compositionally biased region" description="Basic and acidic residues" evidence="1">
    <location>
        <begin position="1099"/>
        <end position="1118"/>
    </location>
</feature>